<sequence length="167" mass="18095">MLVIDTSAFISLAIGDVLDDVLTEYDVVTTTLVTDELESTAEYDDVHGHGAVTVLERSNHIEILDIPAPELSSSRIDAGEASCVAAIEETDAAFLITDDFRALPELTTLVSADVALSPILLRALIKRGALTDSEARSALDTIARDRDWLGAPIYRYAQRLFEEESGT</sequence>
<dbReference type="SUPFAM" id="SSF88723">
    <property type="entry name" value="PIN domain-like"/>
    <property type="match status" value="1"/>
</dbReference>
<dbReference type="RefSeq" id="WP_076432687.1">
    <property type="nucleotide sequence ID" value="NZ_FTNO01000006.1"/>
</dbReference>
<keyword evidence="2" id="KW-1185">Reference proteome</keyword>
<evidence type="ECO:0000313" key="2">
    <source>
        <dbReference type="Proteomes" id="UP000186914"/>
    </source>
</evidence>
<accession>A0A1N7ENL5</accession>
<protein>
    <submittedName>
        <fullName evidence="1">Predicted nucleic acid-binding protein, contains PIN domain</fullName>
    </submittedName>
</protein>
<dbReference type="OrthoDB" id="214513at2157"/>
<dbReference type="Pfam" id="PF11848">
    <property type="entry name" value="DUF3368"/>
    <property type="match status" value="1"/>
</dbReference>
<organism evidence="1 2">
    <name type="scientific">Haladaptatus litoreus</name>
    <dbReference type="NCBI Taxonomy" id="553468"/>
    <lineage>
        <taxon>Archaea</taxon>
        <taxon>Methanobacteriati</taxon>
        <taxon>Methanobacteriota</taxon>
        <taxon>Stenosarchaea group</taxon>
        <taxon>Halobacteria</taxon>
        <taxon>Halobacteriales</taxon>
        <taxon>Haladaptataceae</taxon>
        <taxon>Haladaptatus</taxon>
    </lineage>
</organism>
<proteinExistence type="predicted"/>
<dbReference type="InterPro" id="IPR021799">
    <property type="entry name" value="PIN-like_prokaryotic"/>
</dbReference>
<gene>
    <name evidence="1" type="ORF">SAMN05421858_4437</name>
</gene>
<reference evidence="2" key="1">
    <citation type="submission" date="2017-01" db="EMBL/GenBank/DDBJ databases">
        <authorList>
            <person name="Varghese N."/>
            <person name="Submissions S."/>
        </authorList>
    </citation>
    <scope>NUCLEOTIDE SEQUENCE [LARGE SCALE GENOMIC DNA]</scope>
    <source>
        <strain evidence="2">CGMCC 1.7737</strain>
    </source>
</reference>
<dbReference type="Proteomes" id="UP000186914">
    <property type="component" value="Unassembled WGS sequence"/>
</dbReference>
<evidence type="ECO:0000313" key="1">
    <source>
        <dbReference type="EMBL" id="SIR89649.1"/>
    </source>
</evidence>
<dbReference type="AlphaFoldDB" id="A0A1N7ENL5"/>
<name>A0A1N7ENL5_9EURY</name>
<dbReference type="InterPro" id="IPR029060">
    <property type="entry name" value="PIN-like_dom_sf"/>
</dbReference>
<dbReference type="EMBL" id="FTNO01000006">
    <property type="protein sequence ID" value="SIR89649.1"/>
    <property type="molecule type" value="Genomic_DNA"/>
</dbReference>